<dbReference type="CDD" id="cd17244">
    <property type="entry name" value="RMtype1_S_Apa101655I-TRD2-CR2_like"/>
    <property type="match status" value="1"/>
</dbReference>
<evidence type="ECO:0000313" key="5">
    <source>
        <dbReference type="EMBL" id="MEQ2637830.1"/>
    </source>
</evidence>
<keyword evidence="2" id="KW-0680">Restriction system</keyword>
<evidence type="ECO:0000313" key="6">
    <source>
        <dbReference type="Proteomes" id="UP001478817"/>
    </source>
</evidence>
<keyword evidence="6" id="KW-1185">Reference proteome</keyword>
<dbReference type="InterPro" id="IPR052021">
    <property type="entry name" value="Type-I_RS_S_subunit"/>
</dbReference>
<keyword evidence="3" id="KW-0238">DNA-binding</keyword>
<dbReference type="EMBL" id="JBBNGS010000009">
    <property type="protein sequence ID" value="MEQ2637830.1"/>
    <property type="molecule type" value="Genomic_DNA"/>
</dbReference>
<name>A0ABV1IG03_9ACTN</name>
<keyword evidence="5" id="KW-0378">Hydrolase</keyword>
<feature type="domain" description="Type I restriction modification DNA specificity" evidence="4">
    <location>
        <begin position="12"/>
        <end position="162"/>
    </location>
</feature>
<proteinExistence type="inferred from homology"/>
<organism evidence="5 6">
    <name type="scientific">Paratractidigestivibacter faecalis</name>
    <dbReference type="NCBI Taxonomy" id="2292441"/>
    <lineage>
        <taxon>Bacteria</taxon>
        <taxon>Bacillati</taxon>
        <taxon>Actinomycetota</taxon>
        <taxon>Coriobacteriia</taxon>
        <taxon>Coriobacteriales</taxon>
        <taxon>Atopobiaceae</taxon>
        <taxon>Paratractidigestivibacter</taxon>
    </lineage>
</organism>
<protein>
    <submittedName>
        <fullName evidence="5">Restriction endonuclease subunit S</fullName>
        <ecNumber evidence="5">3.1.21.-</ecNumber>
    </submittedName>
</protein>
<dbReference type="InterPro" id="IPR044946">
    <property type="entry name" value="Restrct_endonuc_typeI_TRD_sf"/>
</dbReference>
<reference evidence="5 6" key="1">
    <citation type="submission" date="2024-04" db="EMBL/GenBank/DDBJ databases">
        <title>Human intestinal bacterial collection.</title>
        <authorList>
            <person name="Pauvert C."/>
            <person name="Hitch T.C.A."/>
            <person name="Clavel T."/>
        </authorList>
    </citation>
    <scope>NUCLEOTIDE SEQUENCE [LARGE SCALE GENOMIC DNA]</scope>
    <source>
        <strain evidence="5 6">CLA-AA-H197</strain>
    </source>
</reference>
<dbReference type="EC" id="3.1.21.-" evidence="5"/>
<comment type="caution">
    <text evidence="5">The sequence shown here is derived from an EMBL/GenBank/DDBJ whole genome shotgun (WGS) entry which is preliminary data.</text>
</comment>
<dbReference type="PANTHER" id="PTHR30408">
    <property type="entry name" value="TYPE-1 RESTRICTION ENZYME ECOKI SPECIFICITY PROTEIN"/>
    <property type="match status" value="1"/>
</dbReference>
<dbReference type="SUPFAM" id="SSF116734">
    <property type="entry name" value="DNA methylase specificity domain"/>
    <property type="match status" value="1"/>
</dbReference>
<keyword evidence="5" id="KW-0255">Endonuclease</keyword>
<keyword evidence="5" id="KW-0540">Nuclease</keyword>
<evidence type="ECO:0000256" key="2">
    <source>
        <dbReference type="ARBA" id="ARBA00022747"/>
    </source>
</evidence>
<dbReference type="Proteomes" id="UP001478817">
    <property type="component" value="Unassembled WGS sequence"/>
</dbReference>
<dbReference type="GO" id="GO:0016787">
    <property type="term" value="F:hydrolase activity"/>
    <property type="evidence" value="ECO:0007669"/>
    <property type="project" value="UniProtKB-KW"/>
</dbReference>
<dbReference type="RefSeq" id="WP_349182494.1">
    <property type="nucleotide sequence ID" value="NZ_JBBNGS010000009.1"/>
</dbReference>
<accession>A0ABV1IG03</accession>
<dbReference type="Pfam" id="PF01420">
    <property type="entry name" value="Methylase_S"/>
    <property type="match status" value="1"/>
</dbReference>
<comment type="similarity">
    <text evidence="1">Belongs to the type-I restriction system S methylase family.</text>
</comment>
<dbReference type="GO" id="GO:0004519">
    <property type="term" value="F:endonuclease activity"/>
    <property type="evidence" value="ECO:0007669"/>
    <property type="project" value="UniProtKB-KW"/>
</dbReference>
<evidence type="ECO:0000256" key="3">
    <source>
        <dbReference type="ARBA" id="ARBA00023125"/>
    </source>
</evidence>
<dbReference type="PANTHER" id="PTHR30408:SF12">
    <property type="entry name" value="TYPE I RESTRICTION ENZYME MJAVIII SPECIFICITY SUBUNIT"/>
    <property type="match status" value="1"/>
</dbReference>
<sequence>MRAQFDALEQTSNWRSERTSELFEIGIGKTPPRKEPEWFSTNPRGNFVWLSIKDMGEPGAYSFDSSEYLTPQAVVAKNVRRVPKGSVLLSFKLTVGRVKIAAVDMTTNEAIACFASDDPAKLAYLYPFLLSFDYNGLGSTSSIATAVNSKTIKNMTIVMPDSNTLAEFYANTKPLYEAIMNSMLENMSLKALRDALLPKLMSGEIDVTQLNSHLTASSHGLPGHLTGPSARVARRKIKSPAQVISCIGILVAFSKSRQRASSLAIRQRLCRTSPLPKNR</sequence>
<evidence type="ECO:0000259" key="4">
    <source>
        <dbReference type="Pfam" id="PF01420"/>
    </source>
</evidence>
<gene>
    <name evidence="5" type="ORF">AAAT05_05665</name>
</gene>
<evidence type="ECO:0000256" key="1">
    <source>
        <dbReference type="ARBA" id="ARBA00010923"/>
    </source>
</evidence>
<dbReference type="Gene3D" id="3.90.220.20">
    <property type="entry name" value="DNA methylase specificity domains"/>
    <property type="match status" value="1"/>
</dbReference>
<dbReference type="InterPro" id="IPR000055">
    <property type="entry name" value="Restrct_endonuc_typeI_TRD"/>
</dbReference>